<feature type="domain" description="DUF2470" evidence="2">
    <location>
        <begin position="199"/>
        <end position="265"/>
    </location>
</feature>
<dbReference type="Gene3D" id="3.20.180.10">
    <property type="entry name" value="PNP-oxidase-like"/>
    <property type="match status" value="1"/>
</dbReference>
<protein>
    <recommendedName>
        <fullName evidence="2">DUF2470 domain-containing protein</fullName>
    </recommendedName>
</protein>
<name>A0A7Y9UUV0_9ACTN</name>
<dbReference type="Pfam" id="PF10615">
    <property type="entry name" value="DUF2470"/>
    <property type="match status" value="1"/>
</dbReference>
<keyword evidence="4" id="KW-1185">Reference proteome</keyword>
<dbReference type="Proteomes" id="UP000544110">
    <property type="component" value="Unassembled WGS sequence"/>
</dbReference>
<evidence type="ECO:0000313" key="3">
    <source>
        <dbReference type="EMBL" id="NYG53850.1"/>
    </source>
</evidence>
<evidence type="ECO:0000259" key="2">
    <source>
        <dbReference type="Pfam" id="PF10615"/>
    </source>
</evidence>
<sequence length="279" mass="28742">MTSTPAPRDPARRDAVRRSRRAASAAGADRVAADLPSLPSPAERVRSVLAAATGITVGVAAAQHPVHRHVVDLDGSLLFLAPEGSAAAAFAAMPGLPAVEATVTATDLADLPFADRVRGRVHLTGRLGPASGPVHPALLAHLQGDGDAPLSHLVRLQPTSASLQWRVEVPEGPAAAAWREVPVADVRAARADALIGSAAAWLTHLARDHGEALRALAESVRPGSTAAGTPRPLLVDRHGLVLRPATGPDLRLPFDRPATTPREAALALGRLAGVVAPRP</sequence>
<evidence type="ECO:0000313" key="4">
    <source>
        <dbReference type="Proteomes" id="UP000544110"/>
    </source>
</evidence>
<dbReference type="RefSeq" id="WP_179516595.1">
    <property type="nucleotide sequence ID" value="NZ_JACCAC010000001.1"/>
</dbReference>
<dbReference type="InterPro" id="IPR019595">
    <property type="entry name" value="DUF2470"/>
</dbReference>
<dbReference type="AlphaFoldDB" id="A0A7Y9UUV0"/>
<proteinExistence type="predicted"/>
<dbReference type="InterPro" id="IPR037119">
    <property type="entry name" value="Haem_oxidase_HugZ-like_sf"/>
</dbReference>
<accession>A0A7Y9UUV0</accession>
<organism evidence="3 4">
    <name type="scientific">Nocardioides perillae</name>
    <dbReference type="NCBI Taxonomy" id="1119534"/>
    <lineage>
        <taxon>Bacteria</taxon>
        <taxon>Bacillati</taxon>
        <taxon>Actinomycetota</taxon>
        <taxon>Actinomycetes</taxon>
        <taxon>Propionibacteriales</taxon>
        <taxon>Nocardioidaceae</taxon>
        <taxon>Nocardioides</taxon>
    </lineage>
</organism>
<comment type="caution">
    <text evidence="3">The sequence shown here is derived from an EMBL/GenBank/DDBJ whole genome shotgun (WGS) entry which is preliminary data.</text>
</comment>
<dbReference type="EMBL" id="JACCAC010000001">
    <property type="protein sequence ID" value="NYG53850.1"/>
    <property type="molecule type" value="Genomic_DNA"/>
</dbReference>
<evidence type="ECO:0000256" key="1">
    <source>
        <dbReference type="SAM" id="MobiDB-lite"/>
    </source>
</evidence>
<dbReference type="SUPFAM" id="SSF50475">
    <property type="entry name" value="FMN-binding split barrel"/>
    <property type="match status" value="1"/>
</dbReference>
<gene>
    <name evidence="3" type="ORF">BJ989_000154</name>
</gene>
<feature type="region of interest" description="Disordered" evidence="1">
    <location>
        <begin position="1"/>
        <end position="29"/>
    </location>
</feature>
<reference evidence="3 4" key="1">
    <citation type="submission" date="2020-07" db="EMBL/GenBank/DDBJ databases">
        <title>Sequencing the genomes of 1000 actinobacteria strains.</title>
        <authorList>
            <person name="Klenk H.-P."/>
        </authorList>
    </citation>
    <scope>NUCLEOTIDE SEQUENCE [LARGE SCALE GENOMIC DNA]</scope>
    <source>
        <strain evidence="3 4">DSM 24552</strain>
    </source>
</reference>